<evidence type="ECO:0000313" key="1">
    <source>
        <dbReference type="EMBL" id="CAH3156471.1"/>
    </source>
</evidence>
<dbReference type="Proteomes" id="UP001159428">
    <property type="component" value="Unassembled WGS sequence"/>
</dbReference>
<gene>
    <name evidence="1" type="ORF">PMEA_00029488</name>
</gene>
<name>A0AAU9XSC9_9CNID</name>
<evidence type="ECO:0000313" key="2">
    <source>
        <dbReference type="Proteomes" id="UP001159428"/>
    </source>
</evidence>
<proteinExistence type="predicted"/>
<dbReference type="EMBL" id="CALNXJ010000061">
    <property type="protein sequence ID" value="CAH3156471.1"/>
    <property type="molecule type" value="Genomic_DNA"/>
</dbReference>
<protein>
    <submittedName>
        <fullName evidence="1">Uncharacterized protein</fullName>
    </submittedName>
</protein>
<sequence>MRALPLALYTKGYKLPGDENAETEKGRSTTLEGKKFTCPKKTETFECDAAKRVPVEFNRGTSYKINDLKSPSHEKESEIYCRKNICSVKKNKLYGRVQILEKNATRMTFQMMNLNDSLRVRSCIGHRVDLSCSSFQQFLQTPRGLGAFLKKADGSEDITFCNEKGNCTCMDGCREYKGRLEPGYKSVNMRTVKMEDAELDFMFYFERDDPRKQKLRECIFKIDPVVCPANMLQMRRLILLLKHFSVTGKPTRTLEVITGRPLQENASNRTKHPSTISHNVSPGTLEVKRGLLFLCLILAIFTFPR</sequence>
<accession>A0AAU9XSC9</accession>
<keyword evidence="2" id="KW-1185">Reference proteome</keyword>
<reference evidence="1 2" key="1">
    <citation type="submission" date="2022-05" db="EMBL/GenBank/DDBJ databases">
        <authorList>
            <consortium name="Genoscope - CEA"/>
            <person name="William W."/>
        </authorList>
    </citation>
    <scope>NUCLEOTIDE SEQUENCE [LARGE SCALE GENOMIC DNA]</scope>
</reference>
<comment type="caution">
    <text evidence="1">The sequence shown here is derived from an EMBL/GenBank/DDBJ whole genome shotgun (WGS) entry which is preliminary data.</text>
</comment>
<organism evidence="1 2">
    <name type="scientific">Pocillopora meandrina</name>
    <dbReference type="NCBI Taxonomy" id="46732"/>
    <lineage>
        <taxon>Eukaryota</taxon>
        <taxon>Metazoa</taxon>
        <taxon>Cnidaria</taxon>
        <taxon>Anthozoa</taxon>
        <taxon>Hexacorallia</taxon>
        <taxon>Scleractinia</taxon>
        <taxon>Astrocoeniina</taxon>
        <taxon>Pocilloporidae</taxon>
        <taxon>Pocillopora</taxon>
    </lineage>
</organism>
<dbReference type="AlphaFoldDB" id="A0AAU9XSC9"/>